<keyword evidence="6 9" id="KW-0378">Hydrolase</keyword>
<evidence type="ECO:0000256" key="6">
    <source>
        <dbReference type="ARBA" id="ARBA00022801"/>
    </source>
</evidence>
<evidence type="ECO:0000313" key="12">
    <source>
        <dbReference type="EMBL" id="SUM46764.1"/>
    </source>
</evidence>
<dbReference type="CDD" id="cd07560">
    <property type="entry name" value="Peptidase_S41_CPP"/>
    <property type="match status" value="1"/>
</dbReference>
<evidence type="ECO:0000256" key="5">
    <source>
        <dbReference type="ARBA" id="ARBA00022692"/>
    </source>
</evidence>
<keyword evidence="10" id="KW-0472">Membrane</keyword>
<dbReference type="NCBIfam" id="TIGR00225">
    <property type="entry name" value="prc"/>
    <property type="match status" value="1"/>
</dbReference>
<dbReference type="InterPro" id="IPR036365">
    <property type="entry name" value="PGBD-like_sf"/>
</dbReference>
<dbReference type="SUPFAM" id="SSF50156">
    <property type="entry name" value="PDZ domain-like"/>
    <property type="match status" value="1"/>
</dbReference>
<proteinExistence type="inferred from homology"/>
<dbReference type="InterPro" id="IPR036034">
    <property type="entry name" value="PDZ_sf"/>
</dbReference>
<dbReference type="GO" id="GO:0006508">
    <property type="term" value="P:proteolysis"/>
    <property type="evidence" value="ECO:0007669"/>
    <property type="project" value="UniProtKB-KW"/>
</dbReference>
<dbReference type="InterPro" id="IPR002477">
    <property type="entry name" value="Peptidoglycan-bd-like"/>
</dbReference>
<evidence type="ECO:0000256" key="4">
    <source>
        <dbReference type="ARBA" id="ARBA00022670"/>
    </source>
</evidence>
<dbReference type="PROSITE" id="PS50106">
    <property type="entry name" value="PDZ"/>
    <property type="match status" value="1"/>
</dbReference>
<gene>
    <name evidence="12" type="ORF">NCTC11048_01829</name>
</gene>
<sequence length="509" mass="56660">MSHPFSLCTTAKAETVSLLDKETNVDQTRRAEIVLKDSPNQKKTPRYVSLKTFILSLILTALLTGCIVFGIQFYFHQYSKDHKISENAQKLSEVYEILASDFYQKQDKDQLLDEAINGMTKSLKDPYTEYLSKEETTSFHEDVSGDFVGIGAELQQKGKQIIITSPMQDSPAEKAGLKPRDVLIAIDGKSIQGQPLDAIIPKVRGKKGTEVKLTVKRNGEEKELTVTRDKIHVKSVKYEKHGDVGVFKINKFQEGSAGELKSAIQQAQKAGIKNIVLDLRNNPGGLLDEAVKMANIFLDQDETVVKLEKGDQKEAIKTSNAPLDGVKDLKVSIILNEGSASASEVFSGALHDHHVAKIYGEKSFGKGIVQTTREFEDGSLLKFTEMKWLTPNDHYIHGKGIQPDVPVKGADYENITVIPSKTTYQEGQEDQHIKSIKIGLKALGYDVGTIDNHYDAQLTSAVKQFQQKNNINANGMFNKDTNRVFTERLVEKASSEDPMLEKTLKKVEE</sequence>
<dbReference type="GO" id="GO:0004175">
    <property type="term" value="F:endopeptidase activity"/>
    <property type="evidence" value="ECO:0007669"/>
    <property type="project" value="TreeGrafter"/>
</dbReference>
<evidence type="ECO:0000256" key="1">
    <source>
        <dbReference type="ARBA" id="ARBA00004162"/>
    </source>
</evidence>
<dbReference type="SMART" id="SM00228">
    <property type="entry name" value="PDZ"/>
    <property type="match status" value="1"/>
</dbReference>
<keyword evidence="8 10" id="KW-1133">Transmembrane helix</keyword>
<dbReference type="InterPro" id="IPR041489">
    <property type="entry name" value="PDZ_6"/>
</dbReference>
<organism evidence="12 13">
    <name type="scientific">Staphylococcus intermedius NCTC 11048</name>
    <dbReference type="NCBI Taxonomy" id="1141106"/>
    <lineage>
        <taxon>Bacteria</taxon>
        <taxon>Bacillati</taxon>
        <taxon>Bacillota</taxon>
        <taxon>Bacilli</taxon>
        <taxon>Bacillales</taxon>
        <taxon>Staphylococcaceae</taxon>
        <taxon>Staphylococcus</taxon>
        <taxon>Staphylococcus intermedius group</taxon>
    </lineage>
</organism>
<dbReference type="InterPro" id="IPR001478">
    <property type="entry name" value="PDZ"/>
</dbReference>
<name>A0A380G6L5_STAIN</name>
<dbReference type="SUPFAM" id="SSF52096">
    <property type="entry name" value="ClpP/crotonase"/>
    <property type="match status" value="1"/>
</dbReference>
<dbReference type="GO" id="GO:0008236">
    <property type="term" value="F:serine-type peptidase activity"/>
    <property type="evidence" value="ECO:0007669"/>
    <property type="project" value="UniProtKB-KW"/>
</dbReference>
<comment type="subcellular location">
    <subcellularLocation>
        <location evidence="1">Cell membrane</location>
        <topology evidence="1">Single-pass membrane protein</topology>
    </subcellularLocation>
</comment>
<evidence type="ECO:0000256" key="3">
    <source>
        <dbReference type="ARBA" id="ARBA00022029"/>
    </source>
</evidence>
<dbReference type="Gene3D" id="1.10.101.10">
    <property type="entry name" value="PGBD-like superfamily/PGBD"/>
    <property type="match status" value="1"/>
</dbReference>
<keyword evidence="13" id="KW-1185">Reference proteome</keyword>
<evidence type="ECO:0000259" key="11">
    <source>
        <dbReference type="PROSITE" id="PS50106"/>
    </source>
</evidence>
<keyword evidence="5 10" id="KW-0812">Transmembrane</keyword>
<dbReference type="InterPro" id="IPR036366">
    <property type="entry name" value="PGBDSf"/>
</dbReference>
<evidence type="ECO:0000256" key="9">
    <source>
        <dbReference type="RuleBase" id="RU004404"/>
    </source>
</evidence>
<dbReference type="RefSeq" id="WP_019167641.1">
    <property type="nucleotide sequence ID" value="NZ_CAIB01000056.1"/>
</dbReference>
<dbReference type="GO" id="GO:0030288">
    <property type="term" value="C:outer membrane-bounded periplasmic space"/>
    <property type="evidence" value="ECO:0007669"/>
    <property type="project" value="TreeGrafter"/>
</dbReference>
<keyword evidence="4 9" id="KW-0645">Protease</keyword>
<reference evidence="12 13" key="1">
    <citation type="submission" date="2018-06" db="EMBL/GenBank/DDBJ databases">
        <authorList>
            <consortium name="Pathogen Informatics"/>
            <person name="Doyle S."/>
        </authorList>
    </citation>
    <scope>NUCLEOTIDE SEQUENCE [LARGE SCALE GENOMIC DNA]</scope>
    <source>
        <strain evidence="13">NCTC 11048</strain>
    </source>
</reference>
<dbReference type="Pfam" id="PF17820">
    <property type="entry name" value="PDZ_6"/>
    <property type="match status" value="1"/>
</dbReference>
<accession>A0A380G6L5</accession>
<keyword evidence="7 9" id="KW-0720">Serine protease</keyword>
<dbReference type="Pfam" id="PF03572">
    <property type="entry name" value="Peptidase_S41"/>
    <property type="match status" value="1"/>
</dbReference>
<dbReference type="FunFam" id="2.30.42.10:FF:000063">
    <property type="entry name" value="Peptidase, S41 family"/>
    <property type="match status" value="1"/>
</dbReference>
<dbReference type="SUPFAM" id="SSF47090">
    <property type="entry name" value="PGBD-like"/>
    <property type="match status" value="1"/>
</dbReference>
<dbReference type="PANTHER" id="PTHR32060">
    <property type="entry name" value="TAIL-SPECIFIC PROTEASE"/>
    <property type="match status" value="1"/>
</dbReference>
<dbReference type="OrthoDB" id="9812068at2"/>
<dbReference type="GO" id="GO:0007165">
    <property type="term" value="P:signal transduction"/>
    <property type="evidence" value="ECO:0007669"/>
    <property type="project" value="TreeGrafter"/>
</dbReference>
<comment type="similarity">
    <text evidence="2 9">Belongs to the peptidase S41A family.</text>
</comment>
<dbReference type="EMBL" id="UHDP01000003">
    <property type="protein sequence ID" value="SUM46764.1"/>
    <property type="molecule type" value="Genomic_DNA"/>
</dbReference>
<feature type="transmembrane region" description="Helical" evidence="10">
    <location>
        <begin position="52"/>
        <end position="75"/>
    </location>
</feature>
<dbReference type="SMART" id="SM00245">
    <property type="entry name" value="TSPc"/>
    <property type="match status" value="1"/>
</dbReference>
<dbReference type="InterPro" id="IPR005151">
    <property type="entry name" value="Tail-specific_protease"/>
</dbReference>
<dbReference type="Gene3D" id="2.30.42.10">
    <property type="match status" value="1"/>
</dbReference>
<evidence type="ECO:0000256" key="2">
    <source>
        <dbReference type="ARBA" id="ARBA00009179"/>
    </source>
</evidence>
<dbReference type="AlphaFoldDB" id="A0A380G6L5"/>
<dbReference type="CDD" id="cd06782">
    <property type="entry name" value="cpPDZ_CPP-like"/>
    <property type="match status" value="1"/>
</dbReference>
<dbReference type="Pfam" id="PF22694">
    <property type="entry name" value="CtpB_N-like"/>
    <property type="match status" value="1"/>
</dbReference>
<dbReference type="Gene3D" id="3.30.750.44">
    <property type="match status" value="1"/>
</dbReference>
<evidence type="ECO:0000313" key="13">
    <source>
        <dbReference type="Proteomes" id="UP000255549"/>
    </source>
</evidence>
<dbReference type="PANTHER" id="PTHR32060:SF30">
    <property type="entry name" value="CARBOXY-TERMINAL PROCESSING PROTEASE CTPA"/>
    <property type="match status" value="1"/>
</dbReference>
<dbReference type="Pfam" id="PF01471">
    <property type="entry name" value="PG_binding_1"/>
    <property type="match status" value="1"/>
</dbReference>
<dbReference type="STRING" id="1141106.GCA_000308095_02209"/>
<evidence type="ECO:0000256" key="8">
    <source>
        <dbReference type="ARBA" id="ARBA00022989"/>
    </source>
</evidence>
<evidence type="ECO:0000256" key="7">
    <source>
        <dbReference type="ARBA" id="ARBA00022825"/>
    </source>
</evidence>
<evidence type="ECO:0000256" key="10">
    <source>
        <dbReference type="SAM" id="Phobius"/>
    </source>
</evidence>
<feature type="domain" description="PDZ" evidence="11">
    <location>
        <begin position="136"/>
        <end position="230"/>
    </location>
</feature>
<dbReference type="InterPro" id="IPR055210">
    <property type="entry name" value="CtpA/B_N"/>
</dbReference>
<dbReference type="Gene3D" id="3.90.226.10">
    <property type="entry name" value="2-enoyl-CoA Hydratase, Chain A, domain 1"/>
    <property type="match status" value="1"/>
</dbReference>
<dbReference type="Proteomes" id="UP000255549">
    <property type="component" value="Unassembled WGS sequence"/>
</dbReference>
<protein>
    <recommendedName>
        <fullName evidence="3">Probable CtpA-like serine protease</fullName>
    </recommendedName>
</protein>
<dbReference type="InterPro" id="IPR029045">
    <property type="entry name" value="ClpP/crotonase-like_dom_sf"/>
</dbReference>
<dbReference type="InterPro" id="IPR004447">
    <property type="entry name" value="Peptidase_S41A"/>
</dbReference>